<keyword evidence="1" id="KW-0472">Membrane</keyword>
<feature type="transmembrane region" description="Helical" evidence="1">
    <location>
        <begin position="9"/>
        <end position="30"/>
    </location>
</feature>
<keyword evidence="1" id="KW-0812">Transmembrane</keyword>
<accession>A0A9X7M1J2</accession>
<name>A0A9X7M1J2_BACCE</name>
<protein>
    <submittedName>
        <fullName evidence="2">Uncharacterized protein</fullName>
    </submittedName>
</protein>
<gene>
    <name evidence="2" type="ORF">D0437_30905</name>
</gene>
<organism evidence="2 3">
    <name type="scientific">Bacillus cereus</name>
    <dbReference type="NCBI Taxonomy" id="1396"/>
    <lineage>
        <taxon>Bacteria</taxon>
        <taxon>Bacillati</taxon>
        <taxon>Bacillota</taxon>
        <taxon>Bacilli</taxon>
        <taxon>Bacillales</taxon>
        <taxon>Bacillaceae</taxon>
        <taxon>Bacillus</taxon>
        <taxon>Bacillus cereus group</taxon>
    </lineage>
</organism>
<dbReference type="Proteomes" id="UP000321735">
    <property type="component" value="Chromosome"/>
</dbReference>
<keyword evidence="1" id="KW-1133">Transmembrane helix</keyword>
<dbReference type="AlphaFoldDB" id="A0A9X7M1J2"/>
<reference evidence="2 3" key="1">
    <citation type="journal article" date="2019" name="Ecotoxicol. Environ. Saf.">
        <title>Microbial characterization of heavy metal resistant bacterial strains isolated from an electroplating wastewater treatment plant.</title>
        <authorList>
            <person name="Cai X."/>
            <person name="Zheng X."/>
            <person name="Zhang D."/>
            <person name="Iqbal W."/>
            <person name="Liu C."/>
            <person name="Yang B."/>
            <person name="Zhao X."/>
            <person name="Lu X."/>
            <person name="Mao Y."/>
        </authorList>
    </citation>
    <scope>NUCLEOTIDE SEQUENCE [LARGE SCALE GENOMIC DNA]</scope>
    <source>
        <strain evidence="2 3">Co1-1</strain>
    </source>
</reference>
<sequence>MIRKYSSSLLIVLMTCIFIFHFAITLFYNFPLNPISNQYNLQIQNYMNPLFTQNWKLFAPNPVSANNMLYIRGNYTDKYGEIKQTNWIDATTPFNMAVHNNRFTPVRLVNSTRSSITTELLNQMDGKKDYLEKIEPNKSVELIILNRFSSKVLNEIYPNYKFVDIEKKIVVNVFPEYGKGKETEKNYEYNLPKQVFDLPKT</sequence>
<evidence type="ECO:0000256" key="1">
    <source>
        <dbReference type="SAM" id="Phobius"/>
    </source>
</evidence>
<evidence type="ECO:0000313" key="2">
    <source>
        <dbReference type="EMBL" id="QDZ77135.1"/>
    </source>
</evidence>
<evidence type="ECO:0000313" key="3">
    <source>
        <dbReference type="Proteomes" id="UP000321735"/>
    </source>
</evidence>
<proteinExistence type="predicted"/>
<dbReference type="InterPro" id="IPR043857">
    <property type="entry name" value="DUF5819"/>
</dbReference>
<dbReference type="EMBL" id="CP031778">
    <property type="protein sequence ID" value="QDZ77135.1"/>
    <property type="molecule type" value="Genomic_DNA"/>
</dbReference>
<dbReference type="Pfam" id="PF19136">
    <property type="entry name" value="DUF5819"/>
    <property type="match status" value="1"/>
</dbReference>